<reference evidence="2" key="1">
    <citation type="journal article" date="2021" name="bioRxiv">
        <title>Whole Genome Assembly and Annotation of Northern Wild Rice, Zizania palustris L., Supports a Whole Genome Duplication in the Zizania Genus.</title>
        <authorList>
            <person name="Haas M."/>
            <person name="Kono T."/>
            <person name="Macchietto M."/>
            <person name="Millas R."/>
            <person name="McGilp L."/>
            <person name="Shao M."/>
            <person name="Duquette J."/>
            <person name="Hirsch C.N."/>
            <person name="Kimball J."/>
        </authorList>
    </citation>
    <scope>NUCLEOTIDE SEQUENCE</scope>
    <source>
        <tissue evidence="2">Fresh leaf tissue</tissue>
    </source>
</reference>
<evidence type="ECO:0008006" key="4">
    <source>
        <dbReference type="Google" id="ProtNLM"/>
    </source>
</evidence>
<reference evidence="2" key="2">
    <citation type="submission" date="2021-02" db="EMBL/GenBank/DDBJ databases">
        <authorList>
            <person name="Kimball J.A."/>
            <person name="Haas M.W."/>
            <person name="Macchietto M."/>
            <person name="Kono T."/>
            <person name="Duquette J."/>
            <person name="Shao M."/>
        </authorList>
    </citation>
    <scope>NUCLEOTIDE SEQUENCE</scope>
    <source>
        <tissue evidence="2">Fresh leaf tissue</tissue>
    </source>
</reference>
<organism evidence="2 3">
    <name type="scientific">Zizania palustris</name>
    <name type="common">Northern wild rice</name>
    <dbReference type="NCBI Taxonomy" id="103762"/>
    <lineage>
        <taxon>Eukaryota</taxon>
        <taxon>Viridiplantae</taxon>
        <taxon>Streptophyta</taxon>
        <taxon>Embryophyta</taxon>
        <taxon>Tracheophyta</taxon>
        <taxon>Spermatophyta</taxon>
        <taxon>Magnoliopsida</taxon>
        <taxon>Liliopsida</taxon>
        <taxon>Poales</taxon>
        <taxon>Poaceae</taxon>
        <taxon>BOP clade</taxon>
        <taxon>Oryzoideae</taxon>
        <taxon>Oryzeae</taxon>
        <taxon>Zizaniinae</taxon>
        <taxon>Zizania</taxon>
    </lineage>
</organism>
<comment type="caution">
    <text evidence="2">The sequence shown here is derived from an EMBL/GenBank/DDBJ whole genome shotgun (WGS) entry which is preliminary data.</text>
</comment>
<name>A0A8J6BW26_ZIZPA</name>
<protein>
    <recommendedName>
        <fullName evidence="4">Secreted protein</fullName>
    </recommendedName>
</protein>
<gene>
    <name evidence="2" type="ORF">GUJ93_ZPchr0012g21924</name>
</gene>
<dbReference type="EMBL" id="JAAALK010000080">
    <property type="protein sequence ID" value="KAG8094600.1"/>
    <property type="molecule type" value="Genomic_DNA"/>
</dbReference>
<sequence length="96" mass="10320">MMMSHALPLLVVCPVAARRMPVFRTANRQAPDAGSERRSGEIENGDLTCARLADVHRILPRRSAVPSLTSVQHDMREGAVCAVAAVAWAGNMAVRA</sequence>
<feature type="signal peptide" evidence="1">
    <location>
        <begin position="1"/>
        <end position="17"/>
    </location>
</feature>
<evidence type="ECO:0000313" key="3">
    <source>
        <dbReference type="Proteomes" id="UP000729402"/>
    </source>
</evidence>
<evidence type="ECO:0000256" key="1">
    <source>
        <dbReference type="SAM" id="SignalP"/>
    </source>
</evidence>
<evidence type="ECO:0000313" key="2">
    <source>
        <dbReference type="EMBL" id="KAG8094600.1"/>
    </source>
</evidence>
<keyword evidence="1" id="KW-0732">Signal</keyword>
<dbReference type="AlphaFoldDB" id="A0A8J6BW26"/>
<dbReference type="Proteomes" id="UP000729402">
    <property type="component" value="Unassembled WGS sequence"/>
</dbReference>
<feature type="chain" id="PRO_5035239521" description="Secreted protein" evidence="1">
    <location>
        <begin position="18"/>
        <end position="96"/>
    </location>
</feature>
<keyword evidence="3" id="KW-1185">Reference proteome</keyword>
<proteinExistence type="predicted"/>
<accession>A0A8J6BW26</accession>